<evidence type="ECO:0000256" key="2">
    <source>
        <dbReference type="ARBA" id="ARBA00003215"/>
    </source>
</evidence>
<comment type="catalytic activity">
    <reaction evidence="10">
        <text>adenosine + phosphate = alpha-D-ribose 1-phosphate + adenine</text>
        <dbReference type="Rhea" id="RHEA:27642"/>
        <dbReference type="ChEBI" id="CHEBI:16335"/>
        <dbReference type="ChEBI" id="CHEBI:16708"/>
        <dbReference type="ChEBI" id="CHEBI:43474"/>
        <dbReference type="ChEBI" id="CHEBI:57720"/>
        <dbReference type="EC" id="2.4.2.1"/>
    </reaction>
    <physiologicalReaction direction="left-to-right" evidence="10">
        <dbReference type="Rhea" id="RHEA:27643"/>
    </physiologicalReaction>
</comment>
<comment type="function">
    <text evidence="2">Purine nucleoside enzyme that catalyzes the phosphorolysis of adenosine and inosine nucleosides, yielding D-ribose 1-phosphate and the respective free bases, adenine and hypoxanthine. Also catalyzes the phosphorolysis of S-methyl-5'-thioadenosine into adenine and S-methyl-5-thio-alpha-D-ribose 1-phosphate. Also has adenosine deaminase activity.</text>
</comment>
<evidence type="ECO:0000256" key="11">
    <source>
        <dbReference type="ARBA" id="ARBA00049893"/>
    </source>
</evidence>
<proteinExistence type="inferred from homology"/>
<evidence type="ECO:0000256" key="10">
    <source>
        <dbReference type="ARBA" id="ARBA00048968"/>
    </source>
</evidence>
<dbReference type="Gene3D" id="3.60.140.10">
    <property type="entry name" value="CNF1/YfiH-like putative cysteine hydrolases"/>
    <property type="match status" value="1"/>
</dbReference>
<evidence type="ECO:0000256" key="8">
    <source>
        <dbReference type="ARBA" id="ARBA00023008"/>
    </source>
</evidence>
<dbReference type="RefSeq" id="WP_200501116.1">
    <property type="nucleotide sequence ID" value="NZ_JAEDAJ010000001.1"/>
</dbReference>
<sequence length="268" mass="27900">MNDQRPTAVTGARAPRLRGARALFTTRLGGVSEPPFDGLNLAHHVGDAPEAVTRNRELIAARIGAPLVFVEQVHSDRVHVLRSSEAAAGEAAAAGDAADASEAGERQVVTADALVTDRGDVALAIMVADCLPVLLSDAEAGVVAAAHAGRAGLLGGVLERTLEKMRALGARPEHMQAAIGPGICGSCYEVPEEMRARASADLPAVRATTRQGTPALDLRAGARAILEGAGLEPSAVDDDHPCTLETDALFSYRRAQRTGRFAGVIRRD</sequence>
<dbReference type="Pfam" id="PF02578">
    <property type="entry name" value="Cu-oxidase_4"/>
    <property type="match status" value="1"/>
</dbReference>
<evidence type="ECO:0000256" key="5">
    <source>
        <dbReference type="ARBA" id="ARBA00022723"/>
    </source>
</evidence>
<comment type="caution">
    <text evidence="13">The sequence shown here is derived from an EMBL/GenBank/DDBJ whole genome shotgun (WGS) entry which is preliminary data.</text>
</comment>
<evidence type="ECO:0000256" key="9">
    <source>
        <dbReference type="ARBA" id="ARBA00047989"/>
    </source>
</evidence>
<comment type="catalytic activity">
    <reaction evidence="1">
        <text>inosine + phosphate = alpha-D-ribose 1-phosphate + hypoxanthine</text>
        <dbReference type="Rhea" id="RHEA:27646"/>
        <dbReference type="ChEBI" id="CHEBI:17368"/>
        <dbReference type="ChEBI" id="CHEBI:17596"/>
        <dbReference type="ChEBI" id="CHEBI:43474"/>
        <dbReference type="ChEBI" id="CHEBI:57720"/>
        <dbReference type="EC" id="2.4.2.1"/>
    </reaction>
    <physiologicalReaction direction="left-to-right" evidence="1">
        <dbReference type="Rhea" id="RHEA:27647"/>
    </physiologicalReaction>
</comment>
<dbReference type="InterPro" id="IPR011324">
    <property type="entry name" value="Cytotoxic_necrot_fac-like_cat"/>
</dbReference>
<protein>
    <recommendedName>
        <fullName evidence="12">Purine nucleoside phosphorylase</fullName>
    </recommendedName>
</protein>
<keyword evidence="4" id="KW-0808">Transferase</keyword>
<dbReference type="InterPro" id="IPR038371">
    <property type="entry name" value="Cu_polyphenol_OxRdtase_sf"/>
</dbReference>
<name>A0ABS1B786_9MICO</name>
<comment type="catalytic activity">
    <reaction evidence="9">
        <text>adenosine + H2O + H(+) = inosine + NH4(+)</text>
        <dbReference type="Rhea" id="RHEA:24408"/>
        <dbReference type="ChEBI" id="CHEBI:15377"/>
        <dbReference type="ChEBI" id="CHEBI:15378"/>
        <dbReference type="ChEBI" id="CHEBI:16335"/>
        <dbReference type="ChEBI" id="CHEBI:17596"/>
        <dbReference type="ChEBI" id="CHEBI:28938"/>
        <dbReference type="EC" id="3.5.4.4"/>
    </reaction>
    <physiologicalReaction direction="left-to-right" evidence="9">
        <dbReference type="Rhea" id="RHEA:24409"/>
    </physiologicalReaction>
</comment>
<evidence type="ECO:0000256" key="1">
    <source>
        <dbReference type="ARBA" id="ARBA00000553"/>
    </source>
</evidence>
<evidence type="ECO:0000256" key="4">
    <source>
        <dbReference type="ARBA" id="ARBA00022679"/>
    </source>
</evidence>
<dbReference type="CDD" id="cd16833">
    <property type="entry name" value="YfiH"/>
    <property type="match status" value="1"/>
</dbReference>
<dbReference type="PANTHER" id="PTHR30616:SF2">
    <property type="entry name" value="PURINE NUCLEOSIDE PHOSPHORYLASE LACC1"/>
    <property type="match status" value="1"/>
</dbReference>
<keyword evidence="14" id="KW-1185">Reference proteome</keyword>
<evidence type="ECO:0000313" key="13">
    <source>
        <dbReference type="EMBL" id="MBK0330511.1"/>
    </source>
</evidence>
<dbReference type="Proteomes" id="UP000612352">
    <property type="component" value="Unassembled WGS sequence"/>
</dbReference>
<evidence type="ECO:0000256" key="3">
    <source>
        <dbReference type="ARBA" id="ARBA00007353"/>
    </source>
</evidence>
<evidence type="ECO:0000256" key="6">
    <source>
        <dbReference type="ARBA" id="ARBA00022801"/>
    </source>
</evidence>
<dbReference type="EMBL" id="JAEDAJ010000001">
    <property type="protein sequence ID" value="MBK0330511.1"/>
    <property type="molecule type" value="Genomic_DNA"/>
</dbReference>
<keyword evidence="8" id="KW-0186">Copper</keyword>
<dbReference type="InterPro" id="IPR003730">
    <property type="entry name" value="Cu_polyphenol_OxRdtase"/>
</dbReference>
<comment type="catalytic activity">
    <reaction evidence="11">
        <text>S-methyl-5'-thioadenosine + phosphate = 5-(methylsulfanyl)-alpha-D-ribose 1-phosphate + adenine</text>
        <dbReference type="Rhea" id="RHEA:11852"/>
        <dbReference type="ChEBI" id="CHEBI:16708"/>
        <dbReference type="ChEBI" id="CHEBI:17509"/>
        <dbReference type="ChEBI" id="CHEBI:43474"/>
        <dbReference type="ChEBI" id="CHEBI:58533"/>
        <dbReference type="EC" id="2.4.2.28"/>
    </reaction>
    <physiologicalReaction direction="left-to-right" evidence="11">
        <dbReference type="Rhea" id="RHEA:11853"/>
    </physiologicalReaction>
</comment>
<organism evidence="13 14">
    <name type="scientific">Brachybacterium halotolerans</name>
    <dbReference type="NCBI Taxonomy" id="2795215"/>
    <lineage>
        <taxon>Bacteria</taxon>
        <taxon>Bacillati</taxon>
        <taxon>Actinomycetota</taxon>
        <taxon>Actinomycetes</taxon>
        <taxon>Micrococcales</taxon>
        <taxon>Dermabacteraceae</taxon>
        <taxon>Brachybacterium</taxon>
    </lineage>
</organism>
<accession>A0ABS1B786</accession>
<reference evidence="13 14" key="1">
    <citation type="submission" date="2020-12" db="EMBL/GenBank/DDBJ databases">
        <title>Brachybacterium sp. MASK1Z-5, whole genome shotgun sequence.</title>
        <authorList>
            <person name="Tuo L."/>
        </authorList>
    </citation>
    <scope>NUCLEOTIDE SEQUENCE [LARGE SCALE GENOMIC DNA]</scope>
    <source>
        <strain evidence="13 14">MASK1Z-5</strain>
    </source>
</reference>
<dbReference type="NCBIfam" id="TIGR00726">
    <property type="entry name" value="peptidoglycan editing factor PgeF"/>
    <property type="match status" value="1"/>
</dbReference>
<comment type="similarity">
    <text evidence="3 12">Belongs to the purine nucleoside phosphorylase YfiH/LACC1 family.</text>
</comment>
<dbReference type="PANTHER" id="PTHR30616">
    <property type="entry name" value="UNCHARACTERIZED PROTEIN YFIH"/>
    <property type="match status" value="1"/>
</dbReference>
<evidence type="ECO:0000256" key="12">
    <source>
        <dbReference type="RuleBase" id="RU361274"/>
    </source>
</evidence>
<evidence type="ECO:0000256" key="7">
    <source>
        <dbReference type="ARBA" id="ARBA00022833"/>
    </source>
</evidence>
<evidence type="ECO:0000313" key="14">
    <source>
        <dbReference type="Proteomes" id="UP000612352"/>
    </source>
</evidence>
<keyword evidence="5" id="KW-0479">Metal-binding</keyword>
<keyword evidence="6" id="KW-0378">Hydrolase</keyword>
<gene>
    <name evidence="13" type="primary">pgeF</name>
    <name evidence="13" type="ORF">I8D64_03760</name>
</gene>
<keyword evidence="7" id="KW-0862">Zinc</keyword>
<dbReference type="SUPFAM" id="SSF64438">
    <property type="entry name" value="CNF1/YfiH-like putative cysteine hydrolases"/>
    <property type="match status" value="1"/>
</dbReference>